<accession>A0A932A8S3</accession>
<gene>
    <name evidence="2" type="ORF">HYX28_08390</name>
</gene>
<evidence type="ECO:0000256" key="1">
    <source>
        <dbReference type="SAM" id="Phobius"/>
    </source>
</evidence>
<name>A0A932A8S3_9BACT</name>
<evidence type="ECO:0008006" key="4">
    <source>
        <dbReference type="Google" id="ProtNLM"/>
    </source>
</evidence>
<evidence type="ECO:0000313" key="2">
    <source>
        <dbReference type="EMBL" id="MBI2678785.1"/>
    </source>
</evidence>
<proteinExistence type="predicted"/>
<organism evidence="2 3">
    <name type="scientific">Candidatus Korobacter versatilis</name>
    <dbReference type="NCBI Taxonomy" id="658062"/>
    <lineage>
        <taxon>Bacteria</taxon>
        <taxon>Pseudomonadati</taxon>
        <taxon>Acidobacteriota</taxon>
        <taxon>Terriglobia</taxon>
        <taxon>Terriglobales</taxon>
        <taxon>Candidatus Korobacteraceae</taxon>
        <taxon>Candidatus Korobacter</taxon>
    </lineage>
</organism>
<keyword evidence="1" id="KW-0812">Transmembrane</keyword>
<comment type="caution">
    <text evidence="2">The sequence shown here is derived from an EMBL/GenBank/DDBJ whole genome shotgun (WGS) entry which is preliminary data.</text>
</comment>
<evidence type="ECO:0000313" key="3">
    <source>
        <dbReference type="Proteomes" id="UP000779809"/>
    </source>
</evidence>
<keyword evidence="1" id="KW-0472">Membrane</keyword>
<reference evidence="2" key="1">
    <citation type="submission" date="2020-07" db="EMBL/GenBank/DDBJ databases">
        <title>Huge and variable diversity of episymbiotic CPR bacteria and DPANN archaea in groundwater ecosystems.</title>
        <authorList>
            <person name="He C.Y."/>
            <person name="Keren R."/>
            <person name="Whittaker M."/>
            <person name="Farag I.F."/>
            <person name="Doudna J."/>
            <person name="Cate J.H.D."/>
            <person name="Banfield J.F."/>
        </authorList>
    </citation>
    <scope>NUCLEOTIDE SEQUENCE</scope>
    <source>
        <strain evidence="2">NC_groundwater_580_Pr5_B-0.1um_64_19</strain>
    </source>
</reference>
<sequence>MKALFVIGIVLVVLGVLSLFVPIPQNEKHGMEAGGVKMSVQTRTDEKVPPLISAALIVGGAVMAVAGSRGGKA</sequence>
<protein>
    <recommendedName>
        <fullName evidence="4">DUF3185 domain-containing protein</fullName>
    </recommendedName>
</protein>
<dbReference type="EMBL" id="JACPNR010000010">
    <property type="protein sequence ID" value="MBI2678785.1"/>
    <property type="molecule type" value="Genomic_DNA"/>
</dbReference>
<dbReference type="AlphaFoldDB" id="A0A932A8S3"/>
<feature type="transmembrane region" description="Helical" evidence="1">
    <location>
        <begin position="48"/>
        <end position="67"/>
    </location>
</feature>
<keyword evidence="1" id="KW-1133">Transmembrane helix</keyword>
<dbReference type="Proteomes" id="UP000779809">
    <property type="component" value="Unassembled WGS sequence"/>
</dbReference>